<keyword evidence="3" id="KW-1185">Reference proteome</keyword>
<sequence>MRRVLASFFLAVTFTLINNAALAQQQFDGRWSVEAIPEKGACVRARRYAVAIENGTMRNAGRKMEKVNVSGGLEASGRIRGSIRRNKTQVDVTGNLSGRLGSGDWAIAGRVACSGRWTAEKKS</sequence>
<dbReference type="Proteomes" id="UP000325684">
    <property type="component" value="Unassembled WGS sequence"/>
</dbReference>
<dbReference type="RefSeq" id="WP_150942191.1">
    <property type="nucleotide sequence ID" value="NZ_VCMV01000003.1"/>
</dbReference>
<organism evidence="2 3">
    <name type="scientific">Microvirga brassicacearum</name>
    <dbReference type="NCBI Taxonomy" id="2580413"/>
    <lineage>
        <taxon>Bacteria</taxon>
        <taxon>Pseudomonadati</taxon>
        <taxon>Pseudomonadota</taxon>
        <taxon>Alphaproteobacteria</taxon>
        <taxon>Hyphomicrobiales</taxon>
        <taxon>Methylobacteriaceae</taxon>
        <taxon>Microvirga</taxon>
    </lineage>
</organism>
<evidence type="ECO:0000313" key="2">
    <source>
        <dbReference type="EMBL" id="KAB0269134.1"/>
    </source>
</evidence>
<evidence type="ECO:0008006" key="4">
    <source>
        <dbReference type="Google" id="ProtNLM"/>
    </source>
</evidence>
<keyword evidence="1" id="KW-0732">Signal</keyword>
<name>A0A5N3PHD9_9HYPH</name>
<evidence type="ECO:0000313" key="3">
    <source>
        <dbReference type="Proteomes" id="UP000325684"/>
    </source>
</evidence>
<evidence type="ECO:0000256" key="1">
    <source>
        <dbReference type="SAM" id="SignalP"/>
    </source>
</evidence>
<proteinExistence type="predicted"/>
<feature type="signal peptide" evidence="1">
    <location>
        <begin position="1"/>
        <end position="23"/>
    </location>
</feature>
<gene>
    <name evidence="2" type="ORF">FEZ63_03225</name>
</gene>
<dbReference type="EMBL" id="VCMV01000003">
    <property type="protein sequence ID" value="KAB0269134.1"/>
    <property type="molecule type" value="Genomic_DNA"/>
</dbReference>
<dbReference type="OrthoDB" id="7933613at2"/>
<dbReference type="AlphaFoldDB" id="A0A5N3PHD9"/>
<reference evidence="2 3" key="1">
    <citation type="journal article" date="2019" name="Microorganisms">
        <title>Genome Insights into the Novel Species Microvirga brassicacearum, a Rapeseed Endophyte with Biotechnological Potential.</title>
        <authorList>
            <person name="Jimenez-Gomez A."/>
            <person name="Saati-Santamaria Z."/>
            <person name="Igual J.M."/>
            <person name="Rivas R."/>
            <person name="Mateos P.F."/>
            <person name="Garcia-Fraile P."/>
        </authorList>
    </citation>
    <scope>NUCLEOTIDE SEQUENCE [LARGE SCALE GENOMIC DNA]</scope>
    <source>
        <strain evidence="2 3">CDVBN77</strain>
    </source>
</reference>
<protein>
    <recommendedName>
        <fullName evidence="4">DUF2147 domain-containing protein</fullName>
    </recommendedName>
</protein>
<feature type="chain" id="PRO_5024405236" description="DUF2147 domain-containing protein" evidence="1">
    <location>
        <begin position="24"/>
        <end position="123"/>
    </location>
</feature>
<comment type="caution">
    <text evidence="2">The sequence shown here is derived from an EMBL/GenBank/DDBJ whole genome shotgun (WGS) entry which is preliminary data.</text>
</comment>
<accession>A0A5N3PHD9</accession>